<evidence type="ECO:0000313" key="3">
    <source>
        <dbReference type="Proteomes" id="UP000799302"/>
    </source>
</evidence>
<dbReference type="AlphaFoldDB" id="A0A6A6UTK3"/>
<evidence type="ECO:0000313" key="2">
    <source>
        <dbReference type="EMBL" id="KAF2675140.1"/>
    </source>
</evidence>
<accession>A0A6A6UTK3</accession>
<proteinExistence type="predicted"/>
<reference evidence="2" key="1">
    <citation type="journal article" date="2020" name="Stud. Mycol.">
        <title>101 Dothideomycetes genomes: a test case for predicting lifestyles and emergence of pathogens.</title>
        <authorList>
            <person name="Haridas S."/>
            <person name="Albert R."/>
            <person name="Binder M."/>
            <person name="Bloem J."/>
            <person name="Labutti K."/>
            <person name="Salamov A."/>
            <person name="Andreopoulos B."/>
            <person name="Baker S."/>
            <person name="Barry K."/>
            <person name="Bills G."/>
            <person name="Bluhm B."/>
            <person name="Cannon C."/>
            <person name="Castanera R."/>
            <person name="Culley D."/>
            <person name="Daum C."/>
            <person name="Ezra D."/>
            <person name="Gonzalez J."/>
            <person name="Henrissat B."/>
            <person name="Kuo A."/>
            <person name="Liang C."/>
            <person name="Lipzen A."/>
            <person name="Lutzoni F."/>
            <person name="Magnuson J."/>
            <person name="Mondo S."/>
            <person name="Nolan M."/>
            <person name="Ohm R."/>
            <person name="Pangilinan J."/>
            <person name="Park H.-J."/>
            <person name="Ramirez L."/>
            <person name="Alfaro M."/>
            <person name="Sun H."/>
            <person name="Tritt A."/>
            <person name="Yoshinaga Y."/>
            <person name="Zwiers L.-H."/>
            <person name="Turgeon B."/>
            <person name="Goodwin S."/>
            <person name="Spatafora J."/>
            <person name="Crous P."/>
            <person name="Grigoriev I."/>
        </authorList>
    </citation>
    <scope>NUCLEOTIDE SEQUENCE</scope>
    <source>
        <strain evidence="2">CBS 115976</strain>
    </source>
</reference>
<dbReference type="EMBL" id="MU004230">
    <property type="protein sequence ID" value="KAF2675140.1"/>
    <property type="molecule type" value="Genomic_DNA"/>
</dbReference>
<gene>
    <name evidence="2" type="ORF">BT63DRAFT_462592</name>
</gene>
<evidence type="ECO:0000256" key="1">
    <source>
        <dbReference type="SAM" id="MobiDB-lite"/>
    </source>
</evidence>
<protein>
    <submittedName>
        <fullName evidence="2">Uncharacterized protein</fullName>
    </submittedName>
</protein>
<dbReference type="Proteomes" id="UP000799302">
    <property type="component" value="Unassembled WGS sequence"/>
</dbReference>
<name>A0A6A6UTK3_9PEZI</name>
<feature type="compositionally biased region" description="Basic and acidic residues" evidence="1">
    <location>
        <begin position="249"/>
        <end position="264"/>
    </location>
</feature>
<feature type="region of interest" description="Disordered" evidence="1">
    <location>
        <begin position="249"/>
        <end position="313"/>
    </location>
</feature>
<feature type="region of interest" description="Disordered" evidence="1">
    <location>
        <begin position="1"/>
        <end position="23"/>
    </location>
</feature>
<keyword evidence="3" id="KW-1185">Reference proteome</keyword>
<organism evidence="2 3">
    <name type="scientific">Microthyrium microscopicum</name>
    <dbReference type="NCBI Taxonomy" id="703497"/>
    <lineage>
        <taxon>Eukaryota</taxon>
        <taxon>Fungi</taxon>
        <taxon>Dikarya</taxon>
        <taxon>Ascomycota</taxon>
        <taxon>Pezizomycotina</taxon>
        <taxon>Dothideomycetes</taxon>
        <taxon>Dothideomycetes incertae sedis</taxon>
        <taxon>Microthyriales</taxon>
        <taxon>Microthyriaceae</taxon>
        <taxon>Microthyrium</taxon>
    </lineage>
</organism>
<sequence>MAPRPPPVPRIVETRDKPEEQDQSGLIGEKITLFWSNKKVDALVWRKYLLDTDDNAGKWDLGPISAPILHDVPPPEEDISQKYPERIFSSFAPAAPLEIDKEAGTQTLPPGLHPEAMWHIANWLLAVCKSDVTEGKDLPKLYVRGDYFLSYWDFYRAFHALELQRYMNMFKDKLIRYVNFNALSGWELGEILRDFKDARDDEVVKAIVEATTKVLDDPETPEKWAWPVVDRLKKVSKYLMSEAVERYEASHERPPEEVKNRPQESWHGSTQVDPQEAQDIPQEEERAYWTPDKIQDWGANTDDNTQDDPSPAW</sequence>